<keyword evidence="2" id="KW-1185">Reference proteome</keyword>
<dbReference type="AlphaFoldDB" id="A0A139IT72"/>
<dbReference type="Proteomes" id="UP000073492">
    <property type="component" value="Unassembled WGS sequence"/>
</dbReference>
<protein>
    <submittedName>
        <fullName evidence="1">Uncharacterized protein</fullName>
    </submittedName>
</protein>
<organism evidence="1 2">
    <name type="scientific">Pseudocercospora musae</name>
    <dbReference type="NCBI Taxonomy" id="113226"/>
    <lineage>
        <taxon>Eukaryota</taxon>
        <taxon>Fungi</taxon>
        <taxon>Dikarya</taxon>
        <taxon>Ascomycota</taxon>
        <taxon>Pezizomycotina</taxon>
        <taxon>Dothideomycetes</taxon>
        <taxon>Dothideomycetidae</taxon>
        <taxon>Mycosphaerellales</taxon>
        <taxon>Mycosphaerellaceae</taxon>
        <taxon>Pseudocercospora</taxon>
    </lineage>
</organism>
<accession>A0A139IT72</accession>
<evidence type="ECO:0000313" key="2">
    <source>
        <dbReference type="Proteomes" id="UP000073492"/>
    </source>
</evidence>
<proteinExistence type="predicted"/>
<name>A0A139IT72_9PEZI</name>
<evidence type="ECO:0000313" key="1">
    <source>
        <dbReference type="EMBL" id="KXT17812.1"/>
    </source>
</evidence>
<comment type="caution">
    <text evidence="1">The sequence shown here is derived from an EMBL/GenBank/DDBJ whole genome shotgun (WGS) entry which is preliminary data.</text>
</comment>
<sequence length="121" mass="13399">MHCRARDLWLLSPGRPIISTPVTVHIYLSSLLAYCIHEQTEKAERVNIARSLVPRQMCRCKLFPPVNNSLFQGELALGLNSAPDLNALPPFMIALLPSNGKLRSNYGLALGDLQKSTQGCR</sequence>
<reference evidence="1 2" key="1">
    <citation type="submission" date="2015-07" db="EMBL/GenBank/DDBJ databases">
        <title>Comparative genomics of the Sigatoka disease complex on banana suggests a link between parallel evolutionary changes in Pseudocercospora fijiensis and Pseudocercospora eumusae and increased virulence on the banana host.</title>
        <authorList>
            <person name="Chang T.-C."/>
            <person name="Salvucci A."/>
            <person name="Crous P.W."/>
            <person name="Stergiopoulos I."/>
        </authorList>
    </citation>
    <scope>NUCLEOTIDE SEQUENCE [LARGE SCALE GENOMIC DNA]</scope>
    <source>
        <strain evidence="1 2">CBS 116634</strain>
    </source>
</reference>
<gene>
    <name evidence="1" type="ORF">AC579_5340</name>
</gene>
<dbReference type="EMBL" id="LFZO01000014">
    <property type="protein sequence ID" value="KXT17812.1"/>
    <property type="molecule type" value="Genomic_DNA"/>
</dbReference>